<evidence type="ECO:0000256" key="10">
    <source>
        <dbReference type="PROSITE-ProRule" id="PRU10072"/>
    </source>
</evidence>
<dbReference type="CDD" id="cd10027">
    <property type="entry name" value="UDG-F1-like"/>
    <property type="match status" value="1"/>
</dbReference>
<dbReference type="GO" id="GO:0004844">
    <property type="term" value="F:uracil DNA N-glycosylase activity"/>
    <property type="evidence" value="ECO:0007669"/>
    <property type="project" value="UniProtKB-UniRule"/>
</dbReference>
<evidence type="ECO:0000256" key="3">
    <source>
        <dbReference type="ARBA" id="ARBA00008184"/>
    </source>
</evidence>
<dbReference type="InterPro" id="IPR036895">
    <property type="entry name" value="Uracil-DNA_glycosylase-like_sf"/>
</dbReference>
<comment type="subcellular location">
    <subcellularLocation>
        <location evidence="9">Cytoplasm</location>
    </subcellularLocation>
</comment>
<feature type="domain" description="Uracil-DNA glycosylase-like" evidence="12">
    <location>
        <begin position="44"/>
        <end position="204"/>
    </location>
</feature>
<geneLocation type="plasmid" evidence="13 14">
    <name>pCY360</name>
</geneLocation>
<dbReference type="SUPFAM" id="SSF52141">
    <property type="entry name" value="Uracil-DNA glycosylase-like"/>
    <property type="match status" value="1"/>
</dbReference>
<dbReference type="HOGENOM" id="CLU_032162_3_1_9"/>
<keyword evidence="8 9" id="KW-0234">DNA repair</keyword>
<dbReference type="NCBIfam" id="NF003589">
    <property type="entry name" value="PRK05254.1-2"/>
    <property type="match status" value="1"/>
</dbReference>
<keyword evidence="6 9" id="KW-0227">DNA damage</keyword>
<evidence type="ECO:0000256" key="8">
    <source>
        <dbReference type="ARBA" id="ARBA00023204"/>
    </source>
</evidence>
<evidence type="ECO:0000256" key="4">
    <source>
        <dbReference type="ARBA" id="ARBA00012030"/>
    </source>
</evidence>
<accession>E0S493</accession>
<keyword evidence="14" id="KW-1185">Reference proteome</keyword>
<dbReference type="AlphaFoldDB" id="E0S493"/>
<dbReference type="GO" id="GO:0005737">
    <property type="term" value="C:cytoplasm"/>
    <property type="evidence" value="ECO:0007669"/>
    <property type="project" value="UniProtKB-SubCell"/>
</dbReference>
<dbReference type="Proteomes" id="UP000001299">
    <property type="component" value="Plasmid pCY360"/>
</dbReference>
<evidence type="ECO:0000256" key="6">
    <source>
        <dbReference type="ARBA" id="ARBA00022763"/>
    </source>
</evidence>
<reference evidence="13 14" key="1">
    <citation type="journal article" date="2010" name="PLoS ONE">
        <title>The glycobiome of the rumen bacterium Butyrivibrio proteoclasticus B316(T) highlights adaptation to a polysaccharide-rich environment.</title>
        <authorList>
            <person name="Kelly W.J."/>
            <person name="Leahy S.C."/>
            <person name="Altermann E."/>
            <person name="Yeoman C.J."/>
            <person name="Dunne J.C."/>
            <person name="Kong Z."/>
            <person name="Pacheco D.M."/>
            <person name="Li D."/>
            <person name="Noel S.J."/>
            <person name="Moon C.D."/>
            <person name="Cookson A.L."/>
            <person name="Attwood G.T."/>
        </authorList>
    </citation>
    <scope>NUCLEOTIDE SEQUENCE [LARGE SCALE GENOMIC DNA]</scope>
    <source>
        <strain evidence="14">ATCC 51982 / DSM 14932 / B316</strain>
        <plasmid evidence="14">Plasmid pCY360</plasmid>
    </source>
</reference>
<protein>
    <recommendedName>
        <fullName evidence="5 9">Uracil-DNA glycosylase</fullName>
        <shortName evidence="9">UDG</shortName>
        <ecNumber evidence="4 9">3.2.2.27</ecNumber>
    </recommendedName>
</protein>
<keyword evidence="13" id="KW-0614">Plasmid</keyword>
<dbReference type="NCBIfam" id="TIGR00628">
    <property type="entry name" value="ung"/>
    <property type="match status" value="1"/>
</dbReference>
<evidence type="ECO:0000313" key="14">
    <source>
        <dbReference type="Proteomes" id="UP000001299"/>
    </source>
</evidence>
<dbReference type="NCBIfam" id="NF003591">
    <property type="entry name" value="PRK05254.1-4"/>
    <property type="match status" value="1"/>
</dbReference>
<dbReference type="EMBL" id="CP001812">
    <property type="protein sequence ID" value="ADL36225.1"/>
    <property type="molecule type" value="Genomic_DNA"/>
</dbReference>
<dbReference type="KEGG" id="bpb:bpr_II288"/>
<dbReference type="HAMAP" id="MF_00148">
    <property type="entry name" value="UDG"/>
    <property type="match status" value="1"/>
</dbReference>
<keyword evidence="7 9" id="KW-0378">Hydrolase</keyword>
<dbReference type="GO" id="GO:0097510">
    <property type="term" value="P:base-excision repair, AP site formation via deaminated base removal"/>
    <property type="evidence" value="ECO:0007669"/>
    <property type="project" value="TreeGrafter"/>
</dbReference>
<dbReference type="NCBIfam" id="NF003592">
    <property type="entry name" value="PRK05254.1-5"/>
    <property type="match status" value="1"/>
</dbReference>
<feature type="active site" description="Proton acceptor" evidence="9 10">
    <location>
        <position position="59"/>
    </location>
</feature>
<comment type="function">
    <text evidence="2 9 11">Excises uracil residues from the DNA which can arise as a result of misincorporation of dUMP residues by DNA polymerase or due to deamination of cytosine.</text>
</comment>
<proteinExistence type="inferred from homology"/>
<keyword evidence="9" id="KW-0963">Cytoplasm</keyword>
<organism evidence="13 14">
    <name type="scientific">Butyrivibrio proteoclasticus (strain ATCC 51982 / DSM 14932 / B316)</name>
    <name type="common">Clostridium proteoclasticum</name>
    <dbReference type="NCBI Taxonomy" id="515622"/>
    <lineage>
        <taxon>Bacteria</taxon>
        <taxon>Bacillati</taxon>
        <taxon>Bacillota</taxon>
        <taxon>Clostridia</taxon>
        <taxon>Lachnospirales</taxon>
        <taxon>Lachnospiraceae</taxon>
        <taxon>Butyrivibrio</taxon>
    </lineage>
</organism>
<keyword evidence="13" id="KW-0326">Glycosidase</keyword>
<dbReference type="InterPro" id="IPR002043">
    <property type="entry name" value="UDG_fam1"/>
</dbReference>
<dbReference type="PANTHER" id="PTHR11264:SF0">
    <property type="entry name" value="URACIL-DNA GLYCOSYLASE"/>
    <property type="match status" value="1"/>
</dbReference>
<dbReference type="Gene3D" id="3.40.470.10">
    <property type="entry name" value="Uracil-DNA glycosylase-like domain"/>
    <property type="match status" value="1"/>
</dbReference>
<evidence type="ECO:0000256" key="1">
    <source>
        <dbReference type="ARBA" id="ARBA00001400"/>
    </source>
</evidence>
<sequence length="215" mass="24614">MNWEEFLEKELKTEYGISLNKFLEKERKEAEVFPCEEDVFKAFDRCPLEDIKAVIIGQDPYPTPGDAMGLAFSVNEGQKPPRSLNNIFKELHNEFGGVIRTNGDLSDWTKQGVFLLNTVLTVRSHEAGSHRKHGWETITDNAIKLIDGQEQPIVFMLWGNDAQRKETLLTNKNHLVLKAVHPSPLSARRGFFGCDHFIKANEYLTQNGKEPIKWM</sequence>
<dbReference type="InterPro" id="IPR005122">
    <property type="entry name" value="Uracil-DNA_glycosylase-like"/>
</dbReference>
<dbReference type="SMART" id="SM00987">
    <property type="entry name" value="UreE_C"/>
    <property type="match status" value="1"/>
</dbReference>
<evidence type="ECO:0000313" key="13">
    <source>
        <dbReference type="EMBL" id="ADL36225.1"/>
    </source>
</evidence>
<evidence type="ECO:0000256" key="7">
    <source>
        <dbReference type="ARBA" id="ARBA00022801"/>
    </source>
</evidence>
<comment type="similarity">
    <text evidence="3 9 11">Belongs to the uracil-DNA glycosylase (UDG) superfamily. UNG family.</text>
</comment>
<dbReference type="NCBIfam" id="NF003588">
    <property type="entry name" value="PRK05254.1-1"/>
    <property type="match status" value="1"/>
</dbReference>
<dbReference type="Pfam" id="PF03167">
    <property type="entry name" value="UDG"/>
    <property type="match status" value="1"/>
</dbReference>
<dbReference type="PROSITE" id="PS00130">
    <property type="entry name" value="U_DNA_GLYCOSYLASE"/>
    <property type="match status" value="1"/>
</dbReference>
<name>E0S493_BUTPB</name>
<dbReference type="InterPro" id="IPR018085">
    <property type="entry name" value="Ura-DNA_Glyclase_AS"/>
</dbReference>
<evidence type="ECO:0000256" key="2">
    <source>
        <dbReference type="ARBA" id="ARBA00002631"/>
    </source>
</evidence>
<dbReference type="RefSeq" id="WP_013282874.1">
    <property type="nucleotide sequence ID" value="NC_014389.1"/>
</dbReference>
<evidence type="ECO:0000259" key="12">
    <source>
        <dbReference type="SMART" id="SM00986"/>
    </source>
</evidence>
<gene>
    <name evidence="13" type="primary">ung2</name>
    <name evidence="9" type="synonym">ung</name>
    <name evidence="13" type="ordered locus">bpr_II288</name>
</gene>
<comment type="catalytic activity">
    <reaction evidence="1 9 11">
        <text>Hydrolyzes single-stranded DNA or mismatched double-stranded DNA and polynucleotides, releasing free uracil.</text>
        <dbReference type="EC" id="3.2.2.27"/>
    </reaction>
</comment>
<dbReference type="FunFam" id="3.40.470.10:FF:000001">
    <property type="entry name" value="Uracil-DNA glycosylase"/>
    <property type="match status" value="1"/>
</dbReference>
<evidence type="ECO:0000256" key="9">
    <source>
        <dbReference type="HAMAP-Rule" id="MF_00148"/>
    </source>
</evidence>
<dbReference type="SMART" id="SM00986">
    <property type="entry name" value="UDG"/>
    <property type="match status" value="1"/>
</dbReference>
<evidence type="ECO:0000256" key="5">
    <source>
        <dbReference type="ARBA" id="ARBA00018429"/>
    </source>
</evidence>
<evidence type="ECO:0000256" key="11">
    <source>
        <dbReference type="RuleBase" id="RU003780"/>
    </source>
</evidence>
<dbReference type="PANTHER" id="PTHR11264">
    <property type="entry name" value="URACIL-DNA GLYCOSYLASE"/>
    <property type="match status" value="1"/>
</dbReference>
<dbReference type="EC" id="3.2.2.27" evidence="4 9"/>